<comment type="caution">
    <text evidence="2">The sequence shown here is derived from an EMBL/GenBank/DDBJ whole genome shotgun (WGS) entry which is preliminary data.</text>
</comment>
<dbReference type="Pfam" id="PF13276">
    <property type="entry name" value="HTH_21"/>
    <property type="match status" value="1"/>
</dbReference>
<protein>
    <submittedName>
        <fullName evidence="2">Integrase</fullName>
    </submittedName>
</protein>
<gene>
    <name evidence="2" type="ORF">BKK51_12655</name>
</gene>
<dbReference type="PANTHER" id="PTHR46889:SF5">
    <property type="entry name" value="INTEGRASE PROTEIN"/>
    <property type="match status" value="1"/>
</dbReference>
<reference evidence="2 3" key="1">
    <citation type="submission" date="2016-10" db="EMBL/GenBank/DDBJ databases">
        <title>Rodentibacter gen. nov. and new species.</title>
        <authorList>
            <person name="Christensen H."/>
        </authorList>
    </citation>
    <scope>NUCLEOTIDE SEQUENCE [LARGE SCALE GENOMIC DNA]</scope>
    <source>
        <strain evidence="2 3">H1983213011</strain>
    </source>
</reference>
<dbReference type="PROSITE" id="PS50994">
    <property type="entry name" value="INTEGRASE"/>
    <property type="match status" value="1"/>
</dbReference>
<sequence>MIHPLELLLHLAGLARSVFFYHLKPKVDKNVLIKQEVTRVYYENDGKYGYRRVTLALKKTMTINHKRVQSLRQQLGLKGKCKQKKYRSYKGEMGKIADNLLERNFVAQRPNEKWVTDVTEFKCGEGKLYLSPIKDLFNGEIISYDLSPSPNFEQIQRMMVQAISRLDGEKPILHSDQGWQYQMESYRKILEDNGIQQSMSRKGNCLDNGSMESFFARLKTECYYGKRFETFDQLETAIHEYIRYYNHERIQIKLKGLSPVEYRTQSLN</sequence>
<dbReference type="NCBIfam" id="NF033516">
    <property type="entry name" value="transpos_IS3"/>
    <property type="match status" value="1"/>
</dbReference>
<accession>A0A1V3IME7</accession>
<dbReference type="InterPro" id="IPR025948">
    <property type="entry name" value="HTH-like_dom"/>
</dbReference>
<evidence type="ECO:0000259" key="1">
    <source>
        <dbReference type="PROSITE" id="PS50994"/>
    </source>
</evidence>
<dbReference type="InterPro" id="IPR048020">
    <property type="entry name" value="Transpos_IS3"/>
</dbReference>
<name>A0A1V3IME7_9PAST</name>
<feature type="domain" description="Integrase catalytic" evidence="1">
    <location>
        <begin position="106"/>
        <end position="267"/>
    </location>
</feature>
<dbReference type="GO" id="GO:0015074">
    <property type="term" value="P:DNA integration"/>
    <property type="evidence" value="ECO:0007669"/>
    <property type="project" value="InterPro"/>
</dbReference>
<dbReference type="InterPro" id="IPR001584">
    <property type="entry name" value="Integrase_cat-core"/>
</dbReference>
<dbReference type="InterPro" id="IPR050900">
    <property type="entry name" value="Transposase_IS3/IS150/IS904"/>
</dbReference>
<organism evidence="2 3">
    <name type="scientific">Rodentibacter trehalosifermentans</name>
    <dbReference type="NCBI Taxonomy" id="1908263"/>
    <lineage>
        <taxon>Bacteria</taxon>
        <taxon>Pseudomonadati</taxon>
        <taxon>Pseudomonadota</taxon>
        <taxon>Gammaproteobacteria</taxon>
        <taxon>Pasteurellales</taxon>
        <taxon>Pasteurellaceae</taxon>
        <taxon>Rodentibacter</taxon>
    </lineage>
</organism>
<dbReference type="Gene3D" id="3.30.420.10">
    <property type="entry name" value="Ribonuclease H-like superfamily/Ribonuclease H"/>
    <property type="match status" value="1"/>
</dbReference>
<dbReference type="Proteomes" id="UP000188728">
    <property type="component" value="Unassembled WGS sequence"/>
</dbReference>
<dbReference type="Pfam" id="PF00665">
    <property type="entry name" value="rve"/>
    <property type="match status" value="1"/>
</dbReference>
<evidence type="ECO:0000313" key="2">
    <source>
        <dbReference type="EMBL" id="OOF42691.1"/>
    </source>
</evidence>
<proteinExistence type="predicted"/>
<dbReference type="InterPro" id="IPR012337">
    <property type="entry name" value="RNaseH-like_sf"/>
</dbReference>
<dbReference type="InterPro" id="IPR036397">
    <property type="entry name" value="RNaseH_sf"/>
</dbReference>
<dbReference type="SUPFAM" id="SSF53098">
    <property type="entry name" value="Ribonuclease H-like"/>
    <property type="match status" value="1"/>
</dbReference>
<dbReference type="AlphaFoldDB" id="A0A1V3IME7"/>
<dbReference type="GO" id="GO:0003676">
    <property type="term" value="F:nucleic acid binding"/>
    <property type="evidence" value="ECO:0007669"/>
    <property type="project" value="InterPro"/>
</dbReference>
<dbReference type="EMBL" id="MLHK01000089">
    <property type="protein sequence ID" value="OOF42691.1"/>
    <property type="molecule type" value="Genomic_DNA"/>
</dbReference>
<dbReference type="Pfam" id="PF13333">
    <property type="entry name" value="rve_2"/>
    <property type="match status" value="1"/>
</dbReference>
<evidence type="ECO:0000313" key="3">
    <source>
        <dbReference type="Proteomes" id="UP000188728"/>
    </source>
</evidence>
<dbReference type="PANTHER" id="PTHR46889">
    <property type="entry name" value="TRANSPOSASE INSF FOR INSERTION SEQUENCE IS3B-RELATED"/>
    <property type="match status" value="1"/>
</dbReference>